<dbReference type="eggNOG" id="COG1868">
    <property type="taxonomic scope" value="Bacteria"/>
</dbReference>
<dbReference type="SUPFAM" id="SSF101801">
    <property type="entry name" value="Surface presentation of antigens (SPOA)"/>
    <property type="match status" value="1"/>
</dbReference>
<organism evidence="9 10">
    <name type="scientific">Erythrobacter longus</name>
    <dbReference type="NCBI Taxonomy" id="1044"/>
    <lineage>
        <taxon>Bacteria</taxon>
        <taxon>Pseudomonadati</taxon>
        <taxon>Pseudomonadota</taxon>
        <taxon>Alphaproteobacteria</taxon>
        <taxon>Sphingomonadales</taxon>
        <taxon>Erythrobacteraceae</taxon>
        <taxon>Erythrobacter/Porphyrobacter group</taxon>
        <taxon>Erythrobacter</taxon>
    </lineage>
</organism>
<evidence type="ECO:0000313" key="10">
    <source>
        <dbReference type="Proteomes" id="UP000027647"/>
    </source>
</evidence>
<keyword evidence="3" id="KW-0145">Chemotaxis</keyword>
<evidence type="ECO:0000256" key="6">
    <source>
        <dbReference type="ARBA" id="ARBA00025044"/>
    </source>
</evidence>
<dbReference type="InterPro" id="IPR036429">
    <property type="entry name" value="SpoA-like_sf"/>
</dbReference>
<dbReference type="STRING" id="1044.EH31_14590"/>
<evidence type="ECO:0000313" key="9">
    <source>
        <dbReference type="EMBL" id="KEO89252.1"/>
    </source>
</evidence>
<comment type="function">
    <text evidence="6">FliM is one of three proteins (FliG, FliN, FliM) that forms the rotor-mounted switch complex (C ring), located at the base of the basal body. This complex interacts with the CheY and CheZ chemotaxis proteins, in addition to contacting components of the motor that determine the direction of flagellar rotation.</text>
</comment>
<dbReference type="InterPro" id="IPR028976">
    <property type="entry name" value="CheC-like_sf"/>
</dbReference>
<dbReference type="EMBL" id="JMIW01000006">
    <property type="protein sequence ID" value="KEO89252.1"/>
    <property type="molecule type" value="Genomic_DNA"/>
</dbReference>
<sequence length="315" mass="33381">MNMSGTFADDFAFARPVAQHCTELTWRGPRPEERDGVISAWKRDLSGELAQELGQVLQGDKLEVTINGPDVMTGTQVFEKIGPVAVNSLLRIGSGDQTVLLSLDYATAIALTDCSFGGEGALPDDVPTQLPRSAGLLVEQLGAQIAQAIALARGTGEPARGDVLVRSESVVRLKPFNAEAAISVLDLTVAQGAFVEWKMVIALPSERLEELLPKPNSNRSASKKKTNKGDDPYGAVPLSVGAVLGEFEMSLARLEKLAPGDEIALTIPRELPLRVGDDVFAFGVPGTKENQMALRLTSVPHRAAGMGALAMGGRS</sequence>
<evidence type="ECO:0000256" key="3">
    <source>
        <dbReference type="ARBA" id="ARBA00022500"/>
    </source>
</evidence>
<dbReference type="GO" id="GO:0006935">
    <property type="term" value="P:chemotaxis"/>
    <property type="evidence" value="ECO:0007669"/>
    <property type="project" value="UniProtKB-KW"/>
</dbReference>
<dbReference type="InterPro" id="IPR001543">
    <property type="entry name" value="FliN-like_C"/>
</dbReference>
<dbReference type="Proteomes" id="UP000027647">
    <property type="component" value="Unassembled WGS sequence"/>
</dbReference>
<reference evidence="9 10" key="1">
    <citation type="submission" date="2014-04" db="EMBL/GenBank/DDBJ databases">
        <title>A comprehensive comparison of genomes of Erythrobacter spp. strains.</title>
        <authorList>
            <person name="Zheng Q."/>
        </authorList>
    </citation>
    <scope>NUCLEOTIDE SEQUENCE [LARGE SCALE GENOMIC DNA]</scope>
    <source>
        <strain evidence="9 10">DSM 6997</strain>
    </source>
</reference>
<accession>A0A074MUF3</accession>
<keyword evidence="10" id="KW-1185">Reference proteome</keyword>
<gene>
    <name evidence="9" type="ORF">EH31_14590</name>
</gene>
<evidence type="ECO:0000256" key="4">
    <source>
        <dbReference type="ARBA" id="ARBA00022779"/>
    </source>
</evidence>
<dbReference type="AlphaFoldDB" id="A0A074MUF3"/>
<dbReference type="GO" id="GO:0005886">
    <property type="term" value="C:plasma membrane"/>
    <property type="evidence" value="ECO:0007669"/>
    <property type="project" value="UniProtKB-SubCell"/>
</dbReference>
<dbReference type="GO" id="GO:0097588">
    <property type="term" value="P:archaeal or bacterial-type flagellum-dependent cell motility"/>
    <property type="evidence" value="ECO:0007669"/>
    <property type="project" value="UniProtKB-KW"/>
</dbReference>
<feature type="region of interest" description="Disordered" evidence="7">
    <location>
        <begin position="213"/>
        <end position="232"/>
    </location>
</feature>
<dbReference type="RefSeq" id="WP_034961166.1">
    <property type="nucleotide sequence ID" value="NZ_JMIW01000006.1"/>
</dbReference>
<evidence type="ECO:0000259" key="8">
    <source>
        <dbReference type="Pfam" id="PF01052"/>
    </source>
</evidence>
<evidence type="ECO:0000256" key="2">
    <source>
        <dbReference type="ARBA" id="ARBA00022475"/>
    </source>
</evidence>
<dbReference type="OrthoDB" id="7421075at2"/>
<comment type="subcellular location">
    <subcellularLocation>
        <location evidence="1">Cell membrane</location>
        <topology evidence="1">Peripheral membrane protein</topology>
    </subcellularLocation>
</comment>
<evidence type="ECO:0000256" key="1">
    <source>
        <dbReference type="ARBA" id="ARBA00004202"/>
    </source>
</evidence>
<name>A0A074MUF3_ERYLO</name>
<comment type="caution">
    <text evidence="9">The sequence shown here is derived from an EMBL/GenBank/DDBJ whole genome shotgun (WGS) entry which is preliminary data.</text>
</comment>
<evidence type="ECO:0000256" key="7">
    <source>
        <dbReference type="SAM" id="MobiDB-lite"/>
    </source>
</evidence>
<feature type="domain" description="Flagellar motor switch protein FliN-like C-terminal" evidence="8">
    <location>
        <begin position="235"/>
        <end position="299"/>
    </location>
</feature>
<dbReference type="Gene3D" id="2.30.330.10">
    <property type="entry name" value="SpoA-like"/>
    <property type="match status" value="1"/>
</dbReference>
<keyword evidence="2" id="KW-1003">Cell membrane</keyword>
<keyword evidence="5" id="KW-0472">Membrane</keyword>
<keyword evidence="4" id="KW-0283">Flagellar rotation</keyword>
<dbReference type="Gene3D" id="3.40.1550.10">
    <property type="entry name" value="CheC-like"/>
    <property type="match status" value="1"/>
</dbReference>
<proteinExistence type="predicted"/>
<protein>
    <recommendedName>
        <fullName evidence="8">Flagellar motor switch protein FliN-like C-terminal domain-containing protein</fullName>
    </recommendedName>
</protein>
<evidence type="ECO:0000256" key="5">
    <source>
        <dbReference type="ARBA" id="ARBA00023136"/>
    </source>
</evidence>
<dbReference type="Pfam" id="PF01052">
    <property type="entry name" value="FliMN_C"/>
    <property type="match status" value="1"/>
</dbReference>